<comment type="caution">
    <text evidence="1">The sequence shown here is derived from an EMBL/GenBank/DDBJ whole genome shotgun (WGS) entry which is preliminary data.</text>
</comment>
<proteinExistence type="predicted"/>
<keyword evidence="2" id="KW-1185">Reference proteome</keyword>
<organism evidence="1 2">
    <name type="scientific">Ceratopteris richardii</name>
    <name type="common">Triangle waterfern</name>
    <dbReference type="NCBI Taxonomy" id="49495"/>
    <lineage>
        <taxon>Eukaryota</taxon>
        <taxon>Viridiplantae</taxon>
        <taxon>Streptophyta</taxon>
        <taxon>Embryophyta</taxon>
        <taxon>Tracheophyta</taxon>
        <taxon>Polypodiopsida</taxon>
        <taxon>Polypodiidae</taxon>
        <taxon>Polypodiales</taxon>
        <taxon>Pteridineae</taxon>
        <taxon>Pteridaceae</taxon>
        <taxon>Parkerioideae</taxon>
        <taxon>Ceratopteris</taxon>
    </lineage>
</organism>
<dbReference type="EMBL" id="CM035442">
    <property type="protein sequence ID" value="KAH7280110.1"/>
    <property type="molecule type" value="Genomic_DNA"/>
</dbReference>
<dbReference type="Proteomes" id="UP000825935">
    <property type="component" value="Chromosome 37"/>
</dbReference>
<evidence type="ECO:0000313" key="2">
    <source>
        <dbReference type="Proteomes" id="UP000825935"/>
    </source>
</evidence>
<dbReference type="AlphaFoldDB" id="A0A8T2Q904"/>
<evidence type="ECO:0000313" key="1">
    <source>
        <dbReference type="EMBL" id="KAH7280110.1"/>
    </source>
</evidence>
<sequence>MVGVGGWSMWYIGGGLSTSSKNAAQVVVVCLSSIMWSWAILMREASSSCSYGRLYPSIWDHPLCAAACLSLSPMPLGGGSEPYAFGRWVCLMWTSWLKELINIPLGTHPCMMCGL</sequence>
<protein>
    <submittedName>
        <fullName evidence="1">Uncharacterized protein</fullName>
    </submittedName>
</protein>
<reference evidence="1" key="1">
    <citation type="submission" date="2021-08" db="EMBL/GenBank/DDBJ databases">
        <title>WGS assembly of Ceratopteris richardii.</title>
        <authorList>
            <person name="Marchant D.B."/>
            <person name="Chen G."/>
            <person name="Jenkins J."/>
            <person name="Shu S."/>
            <person name="Leebens-Mack J."/>
            <person name="Grimwood J."/>
            <person name="Schmutz J."/>
            <person name="Soltis P."/>
            <person name="Soltis D."/>
            <person name="Chen Z.-H."/>
        </authorList>
    </citation>
    <scope>NUCLEOTIDE SEQUENCE</scope>
    <source>
        <strain evidence="1">Whitten #5841</strain>
        <tissue evidence="1">Leaf</tissue>
    </source>
</reference>
<accession>A0A8T2Q904</accession>
<name>A0A8T2Q904_CERRI</name>
<gene>
    <name evidence="1" type="ORF">KP509_37G052600</name>
</gene>